<accession>A0A1U7DI67</accession>
<dbReference type="InterPro" id="IPR011033">
    <property type="entry name" value="PRC_barrel-like_sf"/>
</dbReference>
<evidence type="ECO:0000313" key="2">
    <source>
        <dbReference type="Proteomes" id="UP000187266"/>
    </source>
</evidence>
<gene>
    <name evidence="1" type="ORF">BV394_08100</name>
</gene>
<reference evidence="1 2" key="1">
    <citation type="submission" date="2017-01" db="EMBL/GenBank/DDBJ databases">
        <title>Genomic analysis of Xuhuaishuia manganoxidans DY6-4.</title>
        <authorList>
            <person name="Wang X."/>
        </authorList>
    </citation>
    <scope>NUCLEOTIDE SEQUENCE [LARGE SCALE GENOMIC DNA]</scope>
    <source>
        <strain evidence="1 2">DY6-4</strain>
    </source>
</reference>
<dbReference type="OrthoDB" id="7865530at2"/>
<accession>A0A2M9DCW8</accession>
<organism evidence="1 2">
    <name type="scientific">Brevirhabdus pacifica</name>
    <dbReference type="NCBI Taxonomy" id="1267768"/>
    <lineage>
        <taxon>Bacteria</taxon>
        <taxon>Pseudomonadati</taxon>
        <taxon>Pseudomonadota</taxon>
        <taxon>Alphaproteobacteria</taxon>
        <taxon>Rhodobacterales</taxon>
        <taxon>Paracoccaceae</taxon>
        <taxon>Brevirhabdus</taxon>
    </lineage>
</organism>
<name>A0A1U7DI67_9RHOB</name>
<dbReference type="EMBL" id="CP019124">
    <property type="protein sequence ID" value="APX89682.1"/>
    <property type="molecule type" value="Genomic_DNA"/>
</dbReference>
<sequence>MMTPISKLIALEADVDGERLAINEIFFDSSSGALRHLALHVDDWISGSEALVPTDFVERPRPQDGLWPVNVDRDTVEQAPRWSHEDTEQHDDAGSIFDLSNWPPLIVGPFGGTYAPMLLQAQLADEGVTNSPGTAERELVDPDSDPALLRGLARASEWLGREAFGDDGMLGTIADLLVDTEAFRVTHLVLRTADAGERAVPLSRFRYTAKGGSHAVLSGGIAGLAQEPTPESLTGST</sequence>
<dbReference type="SUPFAM" id="SSF50346">
    <property type="entry name" value="PRC-barrel domain"/>
    <property type="match status" value="2"/>
</dbReference>
<evidence type="ECO:0000313" key="1">
    <source>
        <dbReference type="EMBL" id="APX89682.1"/>
    </source>
</evidence>
<proteinExistence type="predicted"/>
<dbReference type="RefSeq" id="WP_076979704.1">
    <property type="nucleotide sequence ID" value="NZ_CP019124.1"/>
</dbReference>
<dbReference type="AlphaFoldDB" id="A0A1U7DI67"/>
<keyword evidence="2" id="KW-1185">Reference proteome</keyword>
<dbReference type="Proteomes" id="UP000187266">
    <property type="component" value="Chromosome"/>
</dbReference>
<protein>
    <submittedName>
        <fullName evidence="1">Uncharacterized protein</fullName>
    </submittedName>
</protein>